<sequence length="587" mass="66775">MEPEECLSERFSYGTTPDSSIAECFDRHEIIEDALHPYVLGMMATWVKDCNSHHLNCRRSTRSDAQLPTRLLDLQSLPEGTAFEGVTGDSRALLTEKTLKLVENSPDSKGQYIALSYCWGKALPYTTTSTNLGKHKEDRGIRYTQLPRTLRDAIFVTRYLGIRYLWVDCLCILQDDNADWEREASRMADVYNNAYLTLRATRASHCSEGFLHARKVVERRVVSFADEEGSFDLYFSYDIRPSLDTDILKSMIDERITLRQEEPLLSRVWALQEGVLAPRTIQFGSYMMIWECSEGRSREDRSKDSADRENSMDDIARGLKHLKNPPRFSQSTGQRHWDKETSWFHFIEEYTSCNMSFLSDKLPALSGVISALQKLTGDICLAGVWKSWFLQGLLWRLEQPDRDIHAGSRKKPQRTITWRAPTWSFASVEGAVTYALLLCDPGMGMCAELLDCDVTPKGVNPLGEIMDGFAKIRARITALFDVATQPWERGMVCKIRMTNNRVADGRVFFDFDVFESCEVVMVTPHNGIAIIPVNVAESTYVRVGALSVYRIIEPSSKDSERESLNMFGQDKSLTASHYPDSKIITLL</sequence>
<gene>
    <name evidence="2" type="ORF">CC77DRAFT_1066426</name>
</gene>
<proteinExistence type="predicted"/>
<evidence type="ECO:0000259" key="1">
    <source>
        <dbReference type="Pfam" id="PF06985"/>
    </source>
</evidence>
<dbReference type="KEGG" id="aalt:CC77DRAFT_1066426"/>
<reference evidence="2 3" key="1">
    <citation type="submission" date="2016-05" db="EMBL/GenBank/DDBJ databases">
        <title>Comparative analysis of secretome profiles of manganese(II)-oxidizing ascomycete fungi.</title>
        <authorList>
            <consortium name="DOE Joint Genome Institute"/>
            <person name="Zeiner C.A."/>
            <person name="Purvine S.O."/>
            <person name="Zink E.M."/>
            <person name="Wu S."/>
            <person name="Pasa-Tolic L."/>
            <person name="Chaput D.L."/>
            <person name="Haridas S."/>
            <person name="Grigoriev I.V."/>
            <person name="Santelli C.M."/>
            <person name="Hansel C.M."/>
        </authorList>
    </citation>
    <scope>NUCLEOTIDE SEQUENCE [LARGE SCALE GENOMIC DNA]</scope>
    <source>
        <strain evidence="2 3">SRC1lrK2f</strain>
    </source>
</reference>
<protein>
    <submittedName>
        <fullName evidence="2">HET-domain-containing protein</fullName>
    </submittedName>
</protein>
<dbReference type="EMBL" id="KV441495">
    <property type="protein sequence ID" value="OAG15202.1"/>
    <property type="molecule type" value="Genomic_DNA"/>
</dbReference>
<dbReference type="Proteomes" id="UP000077248">
    <property type="component" value="Unassembled WGS sequence"/>
</dbReference>
<dbReference type="PANTHER" id="PTHR33112:SF16">
    <property type="entry name" value="HETEROKARYON INCOMPATIBILITY DOMAIN-CONTAINING PROTEIN"/>
    <property type="match status" value="1"/>
</dbReference>
<dbReference type="GeneID" id="29114495"/>
<keyword evidence="3" id="KW-1185">Reference proteome</keyword>
<dbReference type="Pfam" id="PF06985">
    <property type="entry name" value="HET"/>
    <property type="match status" value="1"/>
</dbReference>
<accession>A0A177D7X3</accession>
<dbReference type="VEuPathDB" id="FungiDB:CC77DRAFT_1066426"/>
<dbReference type="AlphaFoldDB" id="A0A177D7X3"/>
<feature type="domain" description="Heterokaryon incompatibility" evidence="1">
    <location>
        <begin position="112"/>
        <end position="273"/>
    </location>
</feature>
<name>A0A177D7X3_ALTAL</name>
<dbReference type="RefSeq" id="XP_018380623.1">
    <property type="nucleotide sequence ID" value="XM_018528901.1"/>
</dbReference>
<dbReference type="OMA" id="HEYARIL"/>
<dbReference type="InterPro" id="IPR010730">
    <property type="entry name" value="HET"/>
</dbReference>
<organism evidence="2 3">
    <name type="scientific">Alternaria alternata</name>
    <name type="common">Alternaria rot fungus</name>
    <name type="synonym">Torula alternata</name>
    <dbReference type="NCBI Taxonomy" id="5599"/>
    <lineage>
        <taxon>Eukaryota</taxon>
        <taxon>Fungi</taxon>
        <taxon>Dikarya</taxon>
        <taxon>Ascomycota</taxon>
        <taxon>Pezizomycotina</taxon>
        <taxon>Dothideomycetes</taxon>
        <taxon>Pleosporomycetidae</taxon>
        <taxon>Pleosporales</taxon>
        <taxon>Pleosporineae</taxon>
        <taxon>Pleosporaceae</taxon>
        <taxon>Alternaria</taxon>
        <taxon>Alternaria sect. Alternaria</taxon>
        <taxon>Alternaria alternata complex</taxon>
    </lineage>
</organism>
<evidence type="ECO:0000313" key="2">
    <source>
        <dbReference type="EMBL" id="OAG15202.1"/>
    </source>
</evidence>
<evidence type="ECO:0000313" key="3">
    <source>
        <dbReference type="Proteomes" id="UP000077248"/>
    </source>
</evidence>
<dbReference type="PANTHER" id="PTHR33112">
    <property type="entry name" value="DOMAIN PROTEIN, PUTATIVE-RELATED"/>
    <property type="match status" value="1"/>
</dbReference>
<dbReference type="STRING" id="5599.A0A177D7X3"/>